<gene>
    <name evidence="3" type="ORF">S03H2_61172</name>
</gene>
<sequence length="239" mass="27309">LLKKIKLPFLVTTSDFGAVNVWDWEIVTFLKAEGLKVFAPYNLDLTKKICKSLALKRDMKKTKFLVFQDNPGVGLQAEIFKRFYWWEERCEKSIKEKFGISIVKKSFKELSEKAKKISDSLAAEVANHKKIPKEGVSDNALLSAYKIYLAVKEEVEKDPDIKGAGINCLNESFYSDTTPCLAWSLLYEEKNLVWACEADTMALMTMYLIHKSIGADIIMSNIYPFLMGMAALKHERIEK</sequence>
<feature type="non-terminal residue" evidence="3">
    <location>
        <position position="1"/>
    </location>
</feature>
<evidence type="ECO:0000256" key="1">
    <source>
        <dbReference type="ARBA" id="ARBA00023235"/>
    </source>
</evidence>
<dbReference type="AlphaFoldDB" id="X1IGE9"/>
<dbReference type="GO" id="GO:0005996">
    <property type="term" value="P:monosaccharide metabolic process"/>
    <property type="evidence" value="ECO:0007669"/>
    <property type="project" value="InterPro"/>
</dbReference>
<protein>
    <submittedName>
        <fullName evidence="3">Uncharacterized protein</fullName>
    </submittedName>
</protein>
<dbReference type="EMBL" id="BARU01039470">
    <property type="protein sequence ID" value="GAH81451.1"/>
    <property type="molecule type" value="Genomic_DNA"/>
</dbReference>
<dbReference type="InterPro" id="IPR009015">
    <property type="entry name" value="Fucose_isomerase_N/cen_sf"/>
</dbReference>
<keyword evidence="1" id="KW-0413">Isomerase</keyword>
<proteinExistence type="predicted"/>
<evidence type="ECO:0000256" key="2">
    <source>
        <dbReference type="ARBA" id="ARBA00023277"/>
    </source>
</evidence>
<evidence type="ECO:0000313" key="3">
    <source>
        <dbReference type="EMBL" id="GAH81451.1"/>
    </source>
</evidence>
<feature type="non-terminal residue" evidence="3">
    <location>
        <position position="239"/>
    </location>
</feature>
<accession>X1IGE9</accession>
<organism evidence="3">
    <name type="scientific">marine sediment metagenome</name>
    <dbReference type="NCBI Taxonomy" id="412755"/>
    <lineage>
        <taxon>unclassified sequences</taxon>
        <taxon>metagenomes</taxon>
        <taxon>ecological metagenomes</taxon>
    </lineage>
</organism>
<dbReference type="GO" id="GO:0016861">
    <property type="term" value="F:intramolecular oxidoreductase activity, interconverting aldoses and ketoses"/>
    <property type="evidence" value="ECO:0007669"/>
    <property type="project" value="InterPro"/>
</dbReference>
<reference evidence="3" key="1">
    <citation type="journal article" date="2014" name="Front. Microbiol.">
        <title>High frequency of phylogenetically diverse reductive dehalogenase-homologous genes in deep subseafloor sedimentary metagenomes.</title>
        <authorList>
            <person name="Kawai M."/>
            <person name="Futagami T."/>
            <person name="Toyoda A."/>
            <person name="Takaki Y."/>
            <person name="Nishi S."/>
            <person name="Hori S."/>
            <person name="Arai W."/>
            <person name="Tsubouchi T."/>
            <person name="Morono Y."/>
            <person name="Uchiyama I."/>
            <person name="Ito T."/>
            <person name="Fujiyama A."/>
            <person name="Inagaki F."/>
            <person name="Takami H."/>
        </authorList>
    </citation>
    <scope>NUCLEOTIDE SEQUENCE</scope>
    <source>
        <strain evidence="3">Expedition CK06-06</strain>
    </source>
</reference>
<keyword evidence="2" id="KW-0119">Carbohydrate metabolism</keyword>
<dbReference type="PANTHER" id="PTHR36120:SF1">
    <property type="entry name" value="L-FUCOSE ISOMERASE C-TERMINAL DOMAIN-CONTAINING PROTEIN"/>
    <property type="match status" value="1"/>
</dbReference>
<dbReference type="SUPFAM" id="SSF53743">
    <property type="entry name" value="FucI/AraA N-terminal and middle domains"/>
    <property type="match status" value="1"/>
</dbReference>
<comment type="caution">
    <text evidence="3">The sequence shown here is derived from an EMBL/GenBank/DDBJ whole genome shotgun (WGS) entry which is preliminary data.</text>
</comment>
<name>X1IGE9_9ZZZZ</name>
<dbReference type="GO" id="GO:0005737">
    <property type="term" value="C:cytoplasm"/>
    <property type="evidence" value="ECO:0007669"/>
    <property type="project" value="InterPro"/>
</dbReference>
<dbReference type="PANTHER" id="PTHR36120">
    <property type="entry name" value="FUCOSE ISOMERASE"/>
    <property type="match status" value="1"/>
</dbReference>